<dbReference type="GO" id="GO:0015807">
    <property type="term" value="P:L-amino acid transport"/>
    <property type="evidence" value="ECO:0007669"/>
    <property type="project" value="TreeGrafter"/>
</dbReference>
<evidence type="ECO:0000256" key="5">
    <source>
        <dbReference type="ARBA" id="ARBA00022970"/>
    </source>
</evidence>
<dbReference type="GO" id="GO:0016887">
    <property type="term" value="F:ATP hydrolysis activity"/>
    <property type="evidence" value="ECO:0007669"/>
    <property type="project" value="InterPro"/>
</dbReference>
<dbReference type="GO" id="GO:0005524">
    <property type="term" value="F:ATP binding"/>
    <property type="evidence" value="ECO:0007669"/>
    <property type="project" value="UniProtKB-KW"/>
</dbReference>
<dbReference type="InterPro" id="IPR052156">
    <property type="entry name" value="BCAA_Transport_ATP-bd_LivF"/>
</dbReference>
<dbReference type="PROSITE" id="PS50893">
    <property type="entry name" value="ABC_TRANSPORTER_2"/>
    <property type="match status" value="1"/>
</dbReference>
<accession>A0A8I1YAM4</accession>
<dbReference type="InterPro" id="IPR027417">
    <property type="entry name" value="P-loop_NTPase"/>
</dbReference>
<dbReference type="SUPFAM" id="SSF52540">
    <property type="entry name" value="P-loop containing nucleoside triphosphate hydrolases"/>
    <property type="match status" value="1"/>
</dbReference>
<evidence type="ECO:0000256" key="6">
    <source>
        <dbReference type="ARBA" id="ARBA00024722"/>
    </source>
</evidence>
<dbReference type="Pfam" id="PF00005">
    <property type="entry name" value="ABC_tran"/>
    <property type="match status" value="1"/>
</dbReference>
<gene>
    <name evidence="8" type="ORF">JOH49_006163</name>
</gene>
<keyword evidence="2" id="KW-0813">Transport</keyword>
<evidence type="ECO:0000256" key="2">
    <source>
        <dbReference type="ARBA" id="ARBA00022448"/>
    </source>
</evidence>
<feature type="domain" description="ABC transporter" evidence="7">
    <location>
        <begin position="1"/>
        <end position="207"/>
    </location>
</feature>
<evidence type="ECO:0000313" key="8">
    <source>
        <dbReference type="EMBL" id="MBP1296410.1"/>
    </source>
</evidence>
<evidence type="ECO:0000313" key="9">
    <source>
        <dbReference type="Proteomes" id="UP000673383"/>
    </source>
</evidence>
<comment type="similarity">
    <text evidence="1">Belongs to the ABC transporter superfamily.</text>
</comment>
<dbReference type="Proteomes" id="UP000673383">
    <property type="component" value="Unassembled WGS sequence"/>
</dbReference>
<evidence type="ECO:0000256" key="3">
    <source>
        <dbReference type="ARBA" id="ARBA00022741"/>
    </source>
</evidence>
<comment type="caution">
    <text evidence="8">The sequence shown here is derived from an EMBL/GenBank/DDBJ whole genome shotgun (WGS) entry which is preliminary data.</text>
</comment>
<evidence type="ECO:0000256" key="1">
    <source>
        <dbReference type="ARBA" id="ARBA00005417"/>
    </source>
</evidence>
<evidence type="ECO:0000256" key="4">
    <source>
        <dbReference type="ARBA" id="ARBA00022840"/>
    </source>
</evidence>
<dbReference type="SMART" id="SM00382">
    <property type="entry name" value="AAA"/>
    <property type="match status" value="1"/>
</dbReference>
<dbReference type="PANTHER" id="PTHR43820">
    <property type="entry name" value="HIGH-AFFINITY BRANCHED-CHAIN AMINO ACID TRANSPORT ATP-BINDING PROTEIN LIVF"/>
    <property type="match status" value="1"/>
</dbReference>
<dbReference type="EMBL" id="JAFICZ010000001">
    <property type="protein sequence ID" value="MBP1296410.1"/>
    <property type="molecule type" value="Genomic_DNA"/>
</dbReference>
<keyword evidence="5" id="KW-0029">Amino-acid transport</keyword>
<name>A0A8I1YAM4_BRAEL</name>
<dbReference type="GO" id="GO:0015658">
    <property type="term" value="F:branched-chain amino acid transmembrane transporter activity"/>
    <property type="evidence" value="ECO:0007669"/>
    <property type="project" value="TreeGrafter"/>
</dbReference>
<dbReference type="PANTHER" id="PTHR43820:SF7">
    <property type="entry name" value="BRANCHED-CHAIN AMINO ACID TRANSPORT ATP-BINDING PROTEIN LIVF-RELATED"/>
    <property type="match status" value="1"/>
</dbReference>
<dbReference type="AlphaFoldDB" id="A0A8I1YAM4"/>
<comment type="function">
    <text evidence="6">Involved in beta-(1--&gt;2)glucan export. Transmembrane domains (TMD) form a pore in the inner membrane and the ATP-binding domain (NBD) is responsible for energy generation.</text>
</comment>
<dbReference type="Gene3D" id="3.40.50.300">
    <property type="entry name" value="P-loop containing nucleotide triphosphate hydrolases"/>
    <property type="match status" value="1"/>
</dbReference>
<keyword evidence="4" id="KW-0067">ATP-binding</keyword>
<proteinExistence type="inferred from homology"/>
<keyword evidence="3" id="KW-0547">Nucleotide-binding</keyword>
<dbReference type="InterPro" id="IPR003439">
    <property type="entry name" value="ABC_transporter-like_ATP-bd"/>
</dbReference>
<dbReference type="InterPro" id="IPR003593">
    <property type="entry name" value="AAA+_ATPase"/>
</dbReference>
<organism evidence="8 9">
    <name type="scientific">Bradyrhizobium elkanii</name>
    <dbReference type="NCBI Taxonomy" id="29448"/>
    <lineage>
        <taxon>Bacteria</taxon>
        <taxon>Pseudomonadati</taxon>
        <taxon>Pseudomonadota</taxon>
        <taxon>Alphaproteobacteria</taxon>
        <taxon>Hyphomicrobiales</taxon>
        <taxon>Nitrobacteraceae</taxon>
        <taxon>Bradyrhizobium</taxon>
    </lineage>
</organism>
<sequence>MTGIIGPNGAGKSTVLKTFMGALKPRSGDIRLYGKSLAGIPNHVLALMGVGYVPQNRSLFLGLSVEDNLLLGCWPIRHDRVRTRRILDRALTEFPMLGAAHRSPAGSLSGGQRRFLEIARALLLDPKIVLFDEPTAMIAPKFAADVYEKISELAAGGLAVVLVDQNIKPCIEVSDYIYVLELGQKTTEGTADFLKSDDKMREEIGRWLEVSGG</sequence>
<evidence type="ECO:0000259" key="7">
    <source>
        <dbReference type="PROSITE" id="PS50893"/>
    </source>
</evidence>
<reference evidence="8" key="1">
    <citation type="submission" date="2021-02" db="EMBL/GenBank/DDBJ databases">
        <title>Genomic Encyclopedia of Type Strains, Phase IV (KMG-V): Genome sequencing to study the core and pangenomes of soil and plant-associated prokaryotes.</title>
        <authorList>
            <person name="Whitman W."/>
        </authorList>
    </citation>
    <scope>NUCLEOTIDE SEQUENCE</scope>
    <source>
        <strain evidence="8">USDA 406</strain>
    </source>
</reference>
<protein>
    <submittedName>
        <fullName evidence="8">ABC-type branched-subunit amino acid transport system ATPase component</fullName>
    </submittedName>
</protein>